<dbReference type="GO" id="GO:0035336">
    <property type="term" value="P:long-chain fatty-acyl-CoA metabolic process"/>
    <property type="evidence" value="ECO:0007669"/>
    <property type="project" value="TreeGrafter"/>
</dbReference>
<feature type="domain" description="Fatty acyl-CoA reductase C-terminal" evidence="5">
    <location>
        <begin position="181"/>
        <end position="265"/>
    </location>
</feature>
<dbReference type="InterPro" id="IPR033640">
    <property type="entry name" value="FAR_C"/>
</dbReference>
<dbReference type="Pfam" id="PF07993">
    <property type="entry name" value="NAD_binding_4"/>
    <property type="match status" value="1"/>
</dbReference>
<dbReference type="InterPro" id="IPR036291">
    <property type="entry name" value="NAD(P)-bd_dom_sf"/>
</dbReference>
<comment type="similarity">
    <text evidence="1 4">Belongs to the fatty acyl-CoA reductase family.</text>
</comment>
<keyword evidence="4" id="KW-0560">Oxidoreductase</keyword>
<dbReference type="EC" id="1.2.1.84" evidence="4"/>
<comment type="catalytic activity">
    <reaction evidence="4">
        <text>a long-chain fatty acyl-CoA + 2 NADPH + 2 H(+) = a long-chain primary fatty alcohol + 2 NADP(+) + CoA</text>
        <dbReference type="Rhea" id="RHEA:52716"/>
        <dbReference type="ChEBI" id="CHEBI:15378"/>
        <dbReference type="ChEBI" id="CHEBI:57287"/>
        <dbReference type="ChEBI" id="CHEBI:57783"/>
        <dbReference type="ChEBI" id="CHEBI:58349"/>
        <dbReference type="ChEBI" id="CHEBI:77396"/>
        <dbReference type="ChEBI" id="CHEBI:83139"/>
        <dbReference type="EC" id="1.2.1.84"/>
    </reaction>
</comment>
<dbReference type="GO" id="GO:0102965">
    <property type="term" value="F:alcohol-forming long-chain fatty acyl-CoA reductase activity"/>
    <property type="evidence" value="ECO:0007669"/>
    <property type="project" value="UniProtKB-EC"/>
</dbReference>
<dbReference type="SUPFAM" id="SSF51735">
    <property type="entry name" value="NAD(P)-binding Rossmann-fold domains"/>
    <property type="match status" value="1"/>
</dbReference>
<keyword evidence="3 4" id="KW-0443">Lipid metabolism</keyword>
<dbReference type="AlphaFoldDB" id="A0A8X6MCJ1"/>
<dbReference type="Gene3D" id="3.40.50.720">
    <property type="entry name" value="NAD(P)-binding Rossmann-like Domain"/>
    <property type="match status" value="1"/>
</dbReference>
<evidence type="ECO:0000256" key="3">
    <source>
        <dbReference type="ARBA" id="ARBA00023098"/>
    </source>
</evidence>
<accession>A0A8X6MCJ1</accession>
<evidence type="ECO:0000259" key="6">
    <source>
        <dbReference type="Pfam" id="PF07993"/>
    </source>
</evidence>
<evidence type="ECO:0000259" key="5">
    <source>
        <dbReference type="Pfam" id="PF03015"/>
    </source>
</evidence>
<proteinExistence type="inferred from homology"/>
<dbReference type="GO" id="GO:0005777">
    <property type="term" value="C:peroxisome"/>
    <property type="evidence" value="ECO:0007669"/>
    <property type="project" value="TreeGrafter"/>
</dbReference>
<keyword evidence="4" id="KW-0521">NADP</keyword>
<dbReference type="GO" id="GO:0080019">
    <property type="term" value="F:alcohol-forming very long-chain fatty acyl-CoA reductase activity"/>
    <property type="evidence" value="ECO:0007669"/>
    <property type="project" value="InterPro"/>
</dbReference>
<keyword evidence="8" id="KW-1185">Reference proteome</keyword>
<dbReference type="PANTHER" id="PTHR11011:SF45">
    <property type="entry name" value="FATTY ACYL-COA REDUCTASE CG8306-RELATED"/>
    <property type="match status" value="1"/>
</dbReference>
<dbReference type="CDD" id="cd09071">
    <property type="entry name" value="FAR_C"/>
    <property type="match status" value="1"/>
</dbReference>
<protein>
    <recommendedName>
        <fullName evidence="4">Fatty acyl-CoA reductase</fullName>
        <ecNumber evidence="4">1.2.1.84</ecNumber>
    </recommendedName>
</protein>
<sequence>MPEEVLRLPFPVQKFIDALKKETENTFEKLVAECKPDWPNWYSFSKVMAENLIVETASDLPVAVLRPSIVFCSWKTPLRGAQGFVKIYHGVSDTKINLIPVDIVANAHLIAAWCVGTSRAPTPFIVNCVSNEKLSPRIQEMVDYTLDLTKRYPAPRTFQMTTWVYFIKNPIIHWFFSFYEHYVPAYVLDLLRKITGKKPRLVNLYRYIDKIGDSLYYFTAHGLKFDGSNMLYLNRLLHPDDKKVLDTDTKELTYHELIESLPEGACFYDWTQDKKSPQSRLKLSKQ</sequence>
<evidence type="ECO:0000256" key="2">
    <source>
        <dbReference type="ARBA" id="ARBA00022516"/>
    </source>
</evidence>
<name>A0A8X6MCJ1_9ARAC</name>
<dbReference type="InterPro" id="IPR026055">
    <property type="entry name" value="FAR"/>
</dbReference>
<evidence type="ECO:0000313" key="8">
    <source>
        <dbReference type="Proteomes" id="UP000886998"/>
    </source>
</evidence>
<comment type="function">
    <text evidence="4">Catalyzes the reduction of fatty acyl-CoA to fatty alcohols.</text>
</comment>
<dbReference type="EMBL" id="BMAV01025470">
    <property type="protein sequence ID" value="GFS41671.1"/>
    <property type="molecule type" value="Genomic_DNA"/>
</dbReference>
<evidence type="ECO:0000256" key="1">
    <source>
        <dbReference type="ARBA" id="ARBA00005928"/>
    </source>
</evidence>
<evidence type="ECO:0000256" key="4">
    <source>
        <dbReference type="RuleBase" id="RU363097"/>
    </source>
</evidence>
<gene>
    <name evidence="7" type="primary">Far1</name>
    <name evidence="7" type="ORF">TNIN_375101</name>
</gene>
<dbReference type="Pfam" id="PF03015">
    <property type="entry name" value="Sterile"/>
    <property type="match status" value="1"/>
</dbReference>
<comment type="caution">
    <text evidence="7">The sequence shown here is derived from an EMBL/GenBank/DDBJ whole genome shotgun (WGS) entry which is preliminary data.</text>
</comment>
<feature type="domain" description="Thioester reductase (TE)" evidence="6">
    <location>
        <begin position="23"/>
        <end position="107"/>
    </location>
</feature>
<keyword evidence="2 4" id="KW-0444">Lipid biosynthesis</keyword>
<dbReference type="PANTHER" id="PTHR11011">
    <property type="entry name" value="MALE STERILITY PROTEIN 2-RELATED"/>
    <property type="match status" value="1"/>
</dbReference>
<dbReference type="OrthoDB" id="429813at2759"/>
<organism evidence="7 8">
    <name type="scientific">Trichonephila inaurata madagascariensis</name>
    <dbReference type="NCBI Taxonomy" id="2747483"/>
    <lineage>
        <taxon>Eukaryota</taxon>
        <taxon>Metazoa</taxon>
        <taxon>Ecdysozoa</taxon>
        <taxon>Arthropoda</taxon>
        <taxon>Chelicerata</taxon>
        <taxon>Arachnida</taxon>
        <taxon>Araneae</taxon>
        <taxon>Araneomorphae</taxon>
        <taxon>Entelegynae</taxon>
        <taxon>Araneoidea</taxon>
        <taxon>Nephilidae</taxon>
        <taxon>Trichonephila</taxon>
        <taxon>Trichonephila inaurata</taxon>
    </lineage>
</organism>
<dbReference type="InterPro" id="IPR013120">
    <property type="entry name" value="FAR_NAD-bd"/>
</dbReference>
<dbReference type="Proteomes" id="UP000886998">
    <property type="component" value="Unassembled WGS sequence"/>
</dbReference>
<evidence type="ECO:0000313" key="7">
    <source>
        <dbReference type="EMBL" id="GFS41671.1"/>
    </source>
</evidence>
<reference evidence="7" key="1">
    <citation type="submission" date="2020-08" db="EMBL/GenBank/DDBJ databases">
        <title>Multicomponent nature underlies the extraordinary mechanical properties of spider dragline silk.</title>
        <authorList>
            <person name="Kono N."/>
            <person name="Nakamura H."/>
            <person name="Mori M."/>
            <person name="Yoshida Y."/>
            <person name="Ohtoshi R."/>
            <person name="Malay A.D."/>
            <person name="Moran D.A.P."/>
            <person name="Tomita M."/>
            <person name="Numata K."/>
            <person name="Arakawa K."/>
        </authorList>
    </citation>
    <scope>NUCLEOTIDE SEQUENCE</scope>
</reference>